<feature type="region of interest" description="Disordered" evidence="1">
    <location>
        <begin position="1"/>
        <end position="22"/>
    </location>
</feature>
<evidence type="ECO:0000313" key="2">
    <source>
        <dbReference type="EMBL" id="KAL1254838.1"/>
    </source>
</evidence>
<comment type="caution">
    <text evidence="2">The sequence shown here is derived from an EMBL/GenBank/DDBJ whole genome shotgun (WGS) entry which is preliminary data.</text>
</comment>
<dbReference type="Proteomes" id="UP001558613">
    <property type="component" value="Unassembled WGS sequence"/>
</dbReference>
<evidence type="ECO:0000313" key="3">
    <source>
        <dbReference type="Proteomes" id="UP001558613"/>
    </source>
</evidence>
<proteinExistence type="predicted"/>
<organism evidence="2 3">
    <name type="scientific">Cirrhinus molitorella</name>
    <name type="common">mud carp</name>
    <dbReference type="NCBI Taxonomy" id="172907"/>
    <lineage>
        <taxon>Eukaryota</taxon>
        <taxon>Metazoa</taxon>
        <taxon>Chordata</taxon>
        <taxon>Craniata</taxon>
        <taxon>Vertebrata</taxon>
        <taxon>Euteleostomi</taxon>
        <taxon>Actinopterygii</taxon>
        <taxon>Neopterygii</taxon>
        <taxon>Teleostei</taxon>
        <taxon>Ostariophysi</taxon>
        <taxon>Cypriniformes</taxon>
        <taxon>Cyprinidae</taxon>
        <taxon>Labeoninae</taxon>
        <taxon>Labeonini</taxon>
        <taxon>Cirrhinus</taxon>
    </lineage>
</organism>
<evidence type="ECO:0000256" key="1">
    <source>
        <dbReference type="SAM" id="MobiDB-lite"/>
    </source>
</evidence>
<accession>A0ABR3LTQ0</accession>
<feature type="compositionally biased region" description="Basic and acidic residues" evidence="1">
    <location>
        <begin position="1"/>
        <end position="12"/>
    </location>
</feature>
<gene>
    <name evidence="2" type="ORF">QQF64_012899</name>
</gene>
<protein>
    <submittedName>
        <fullName evidence="2">Uncharacterized protein</fullName>
    </submittedName>
</protein>
<sequence length="76" mass="8635">MTQRSLTREPRSRGGRAHGQARSREVLLLIGAPIEVIRRSLNVCRHRTRARSRTHARTQPGARADALAFCRHRAVQ</sequence>
<dbReference type="EMBL" id="JAYMGO010000019">
    <property type="protein sequence ID" value="KAL1254838.1"/>
    <property type="molecule type" value="Genomic_DNA"/>
</dbReference>
<name>A0ABR3LTQ0_9TELE</name>
<reference evidence="2 3" key="1">
    <citation type="submission" date="2023-09" db="EMBL/GenBank/DDBJ databases">
        <authorList>
            <person name="Wang M."/>
        </authorList>
    </citation>
    <scope>NUCLEOTIDE SEQUENCE [LARGE SCALE GENOMIC DNA]</scope>
    <source>
        <strain evidence="2">GT-2023</strain>
        <tissue evidence="2">Liver</tissue>
    </source>
</reference>
<keyword evidence="3" id="KW-1185">Reference proteome</keyword>